<gene>
    <name evidence="2" type="ORF">EYF80_013005</name>
</gene>
<keyword evidence="3" id="KW-1185">Reference proteome</keyword>
<sequence>MAWDGEDWTKRSMMLSTSSMIDGPRSRSNPAKESDRETPDDAMRPAGWKAEQGDSLRSLLKSSLLRPASESRLRPRWTSRGPQVSDMESSEETSEKEPEEGTSLRTAGEREMSRQGSDARRPTTPFSKSWLWLSVWPLVSRRPVSAACCWQWKWFCWEAREGGEGSSRWRRGGLGGACSCAMNTGMEMVVFSRPVEECW</sequence>
<dbReference type="Proteomes" id="UP000314294">
    <property type="component" value="Unassembled WGS sequence"/>
</dbReference>
<protein>
    <submittedName>
        <fullName evidence="2">Uncharacterized protein</fullName>
    </submittedName>
</protein>
<organism evidence="2 3">
    <name type="scientific">Liparis tanakae</name>
    <name type="common">Tanaka's snailfish</name>
    <dbReference type="NCBI Taxonomy" id="230148"/>
    <lineage>
        <taxon>Eukaryota</taxon>
        <taxon>Metazoa</taxon>
        <taxon>Chordata</taxon>
        <taxon>Craniata</taxon>
        <taxon>Vertebrata</taxon>
        <taxon>Euteleostomi</taxon>
        <taxon>Actinopterygii</taxon>
        <taxon>Neopterygii</taxon>
        <taxon>Teleostei</taxon>
        <taxon>Neoteleostei</taxon>
        <taxon>Acanthomorphata</taxon>
        <taxon>Eupercaria</taxon>
        <taxon>Perciformes</taxon>
        <taxon>Cottioidei</taxon>
        <taxon>Cottales</taxon>
        <taxon>Liparidae</taxon>
        <taxon>Liparis</taxon>
    </lineage>
</organism>
<feature type="compositionally biased region" description="Acidic residues" evidence="1">
    <location>
        <begin position="88"/>
        <end position="100"/>
    </location>
</feature>
<accession>A0A4Z2IFL4</accession>
<feature type="compositionally biased region" description="Polar residues" evidence="1">
    <location>
        <begin position="14"/>
        <end position="29"/>
    </location>
</feature>
<evidence type="ECO:0000313" key="3">
    <source>
        <dbReference type="Proteomes" id="UP000314294"/>
    </source>
</evidence>
<feature type="compositionally biased region" description="Basic and acidic residues" evidence="1">
    <location>
        <begin position="30"/>
        <end position="43"/>
    </location>
</feature>
<feature type="compositionally biased region" description="Low complexity" evidence="1">
    <location>
        <begin position="55"/>
        <end position="66"/>
    </location>
</feature>
<reference evidence="2 3" key="1">
    <citation type="submission" date="2019-03" db="EMBL/GenBank/DDBJ databases">
        <title>First draft genome of Liparis tanakae, snailfish: a comprehensive survey of snailfish specific genes.</title>
        <authorList>
            <person name="Kim W."/>
            <person name="Song I."/>
            <person name="Jeong J.-H."/>
            <person name="Kim D."/>
            <person name="Kim S."/>
            <person name="Ryu S."/>
            <person name="Song J.Y."/>
            <person name="Lee S.K."/>
        </authorList>
    </citation>
    <scope>NUCLEOTIDE SEQUENCE [LARGE SCALE GENOMIC DNA]</scope>
    <source>
        <tissue evidence="2">Muscle</tissue>
    </source>
</reference>
<feature type="region of interest" description="Disordered" evidence="1">
    <location>
        <begin position="1"/>
        <end position="123"/>
    </location>
</feature>
<evidence type="ECO:0000256" key="1">
    <source>
        <dbReference type="SAM" id="MobiDB-lite"/>
    </source>
</evidence>
<proteinExistence type="predicted"/>
<evidence type="ECO:0000313" key="2">
    <source>
        <dbReference type="EMBL" id="TNN76756.1"/>
    </source>
</evidence>
<comment type="caution">
    <text evidence="2">The sequence shown here is derived from an EMBL/GenBank/DDBJ whole genome shotgun (WGS) entry which is preliminary data.</text>
</comment>
<dbReference type="EMBL" id="SRLO01000090">
    <property type="protein sequence ID" value="TNN76756.1"/>
    <property type="molecule type" value="Genomic_DNA"/>
</dbReference>
<name>A0A4Z2IFL4_9TELE</name>
<feature type="compositionally biased region" description="Basic and acidic residues" evidence="1">
    <location>
        <begin position="107"/>
        <end position="121"/>
    </location>
</feature>
<dbReference type="AlphaFoldDB" id="A0A4Z2IFL4"/>